<dbReference type="EMBL" id="ADBL01002964">
    <property type="status" value="NOT_ANNOTATED_CDS"/>
    <property type="molecule type" value="Genomic_DNA"/>
</dbReference>
<proteinExistence type="predicted"/>
<evidence type="ECO:0000313" key="2">
    <source>
        <dbReference type="EMBL" id="KLU92955.1"/>
    </source>
</evidence>
<evidence type="ECO:0000256" key="1">
    <source>
        <dbReference type="SAM" id="MobiDB-lite"/>
    </source>
</evidence>
<keyword evidence="4" id="KW-1185">Reference proteome</keyword>
<reference evidence="2" key="2">
    <citation type="submission" date="2010-05" db="EMBL/GenBank/DDBJ databases">
        <title>The Genome Sequence of Magnaporthe poae strain ATCC 64411.</title>
        <authorList>
            <consortium name="The Broad Institute Genome Sequencing Platform"/>
            <consortium name="Broad Institute Genome Sequencing Center for Infectious Disease"/>
            <person name="Ma L.-J."/>
            <person name="Dead R."/>
            <person name="Young S."/>
            <person name="Zeng Q."/>
            <person name="Koehrsen M."/>
            <person name="Alvarado L."/>
            <person name="Berlin A."/>
            <person name="Chapman S.B."/>
            <person name="Chen Z."/>
            <person name="Freedman E."/>
            <person name="Gellesch M."/>
            <person name="Goldberg J."/>
            <person name="Griggs A."/>
            <person name="Gujja S."/>
            <person name="Heilman E.R."/>
            <person name="Heiman D."/>
            <person name="Hepburn T."/>
            <person name="Howarth C."/>
            <person name="Jen D."/>
            <person name="Larson L."/>
            <person name="Mehta T."/>
            <person name="Neiman D."/>
            <person name="Pearson M."/>
            <person name="Roberts A."/>
            <person name="Saif S."/>
            <person name="Shea T."/>
            <person name="Shenoy N."/>
            <person name="Sisk P."/>
            <person name="Stolte C."/>
            <person name="Sykes S."/>
            <person name="Walk T."/>
            <person name="White J."/>
            <person name="Yandava C."/>
            <person name="Haas B."/>
            <person name="Nusbaum C."/>
            <person name="Birren B."/>
        </authorList>
    </citation>
    <scope>NUCLEOTIDE SEQUENCE</scope>
    <source>
        <strain evidence="2">ATCC 64411</strain>
    </source>
</reference>
<reference evidence="2" key="3">
    <citation type="submission" date="2011-03" db="EMBL/GenBank/DDBJ databases">
        <title>Annotation of Magnaporthe poae ATCC 64411.</title>
        <authorList>
            <person name="Ma L.-J."/>
            <person name="Dead R."/>
            <person name="Young S.K."/>
            <person name="Zeng Q."/>
            <person name="Gargeya S."/>
            <person name="Fitzgerald M."/>
            <person name="Haas B."/>
            <person name="Abouelleil A."/>
            <person name="Alvarado L."/>
            <person name="Arachchi H.M."/>
            <person name="Berlin A."/>
            <person name="Brown A."/>
            <person name="Chapman S.B."/>
            <person name="Chen Z."/>
            <person name="Dunbar C."/>
            <person name="Freedman E."/>
            <person name="Gearin G."/>
            <person name="Gellesch M."/>
            <person name="Goldberg J."/>
            <person name="Griggs A."/>
            <person name="Gujja S."/>
            <person name="Heiman D."/>
            <person name="Howarth C."/>
            <person name="Larson L."/>
            <person name="Lui A."/>
            <person name="MacDonald P.J.P."/>
            <person name="Mehta T."/>
            <person name="Montmayeur A."/>
            <person name="Murphy C."/>
            <person name="Neiman D."/>
            <person name="Pearson M."/>
            <person name="Priest M."/>
            <person name="Roberts A."/>
            <person name="Saif S."/>
            <person name="Shea T."/>
            <person name="Shenoy N."/>
            <person name="Sisk P."/>
            <person name="Stolte C."/>
            <person name="Sykes S."/>
            <person name="Yandava C."/>
            <person name="Wortman J."/>
            <person name="Nusbaum C."/>
            <person name="Birren B."/>
        </authorList>
    </citation>
    <scope>NUCLEOTIDE SEQUENCE</scope>
    <source>
        <strain evidence="2">ATCC 64411</strain>
    </source>
</reference>
<dbReference type="Proteomes" id="UP000011715">
    <property type="component" value="Unassembled WGS sequence"/>
</dbReference>
<dbReference type="OrthoDB" id="4023585at2759"/>
<reference evidence="3" key="5">
    <citation type="submission" date="2015-06" db="UniProtKB">
        <authorList>
            <consortium name="EnsemblFungi"/>
        </authorList>
    </citation>
    <scope>IDENTIFICATION</scope>
    <source>
        <strain evidence="3">ATCC 64411</strain>
    </source>
</reference>
<organism evidence="3 4">
    <name type="scientific">Magnaporthiopsis poae (strain ATCC 64411 / 73-15)</name>
    <name type="common">Kentucky bluegrass fungus</name>
    <name type="synonym">Magnaporthe poae</name>
    <dbReference type="NCBI Taxonomy" id="644358"/>
    <lineage>
        <taxon>Eukaryota</taxon>
        <taxon>Fungi</taxon>
        <taxon>Dikarya</taxon>
        <taxon>Ascomycota</taxon>
        <taxon>Pezizomycotina</taxon>
        <taxon>Sordariomycetes</taxon>
        <taxon>Sordariomycetidae</taxon>
        <taxon>Magnaporthales</taxon>
        <taxon>Magnaporthaceae</taxon>
        <taxon>Magnaporthiopsis</taxon>
    </lineage>
</organism>
<evidence type="ECO:0000313" key="4">
    <source>
        <dbReference type="Proteomes" id="UP000011715"/>
    </source>
</evidence>
<name>A0A0C4EGG4_MAGP6</name>
<dbReference type="eggNOG" id="ENOG502SBN9">
    <property type="taxonomic scope" value="Eukaryota"/>
</dbReference>
<feature type="region of interest" description="Disordered" evidence="1">
    <location>
        <begin position="83"/>
        <end position="107"/>
    </location>
</feature>
<reference evidence="3" key="4">
    <citation type="journal article" date="2015" name="G3 (Bethesda)">
        <title>Genome sequences of three phytopathogenic species of the Magnaporthaceae family of fungi.</title>
        <authorList>
            <person name="Okagaki L.H."/>
            <person name="Nunes C.C."/>
            <person name="Sailsbery J."/>
            <person name="Clay B."/>
            <person name="Brown D."/>
            <person name="John T."/>
            <person name="Oh Y."/>
            <person name="Young N."/>
            <person name="Fitzgerald M."/>
            <person name="Haas B.J."/>
            <person name="Zeng Q."/>
            <person name="Young S."/>
            <person name="Adiconis X."/>
            <person name="Fan L."/>
            <person name="Levin J.Z."/>
            <person name="Mitchell T.K."/>
            <person name="Okubara P.A."/>
            <person name="Farman M.L."/>
            <person name="Kohn L.M."/>
            <person name="Birren B."/>
            <person name="Ma L.-J."/>
            <person name="Dean R.A."/>
        </authorList>
    </citation>
    <scope>NUCLEOTIDE SEQUENCE</scope>
    <source>
        <strain evidence="3">ATCC 64411 / 73-15</strain>
    </source>
</reference>
<dbReference type="STRING" id="644358.A0A0C4EGG4"/>
<protein>
    <submittedName>
        <fullName evidence="2">LEA domain-containing protein</fullName>
    </submittedName>
</protein>
<sequence length="128" mass="13591">MSFLSEVAVRRLATVSRTSVTATVPRSAFSTTTTFHKTATESAKDVLKKADRAVSDKLVDGIDIAANVGNKVKEAAQDIKTGEATGKAEQLRREASGKASELTGEAKGKAYEMEGKAKGTAEEIKKKM</sequence>
<dbReference type="EMBL" id="GL877033">
    <property type="protein sequence ID" value="KLU92955.1"/>
    <property type="molecule type" value="Genomic_DNA"/>
</dbReference>
<evidence type="ECO:0000313" key="3">
    <source>
        <dbReference type="EnsemblFungi" id="MAPG_11903T0"/>
    </source>
</evidence>
<reference evidence="4" key="1">
    <citation type="submission" date="2010-05" db="EMBL/GenBank/DDBJ databases">
        <title>The genome sequence of Magnaporthe poae strain ATCC 64411.</title>
        <authorList>
            <person name="Ma L.-J."/>
            <person name="Dead R."/>
            <person name="Young S."/>
            <person name="Zeng Q."/>
            <person name="Koehrsen M."/>
            <person name="Alvarado L."/>
            <person name="Berlin A."/>
            <person name="Chapman S.B."/>
            <person name="Chen Z."/>
            <person name="Freedman E."/>
            <person name="Gellesch M."/>
            <person name="Goldberg J."/>
            <person name="Griggs A."/>
            <person name="Gujja S."/>
            <person name="Heilman E.R."/>
            <person name="Heiman D."/>
            <person name="Hepburn T."/>
            <person name="Howarth C."/>
            <person name="Jen D."/>
            <person name="Larson L."/>
            <person name="Mehta T."/>
            <person name="Neiman D."/>
            <person name="Pearson M."/>
            <person name="Roberts A."/>
            <person name="Saif S."/>
            <person name="Shea T."/>
            <person name="Shenoy N."/>
            <person name="Sisk P."/>
            <person name="Stolte C."/>
            <person name="Sykes S."/>
            <person name="Walk T."/>
            <person name="White J."/>
            <person name="Yandava C."/>
            <person name="Haas B."/>
            <person name="Nusbaum C."/>
            <person name="Birren B."/>
        </authorList>
    </citation>
    <scope>NUCLEOTIDE SEQUENCE [LARGE SCALE GENOMIC DNA]</scope>
    <source>
        <strain evidence="4">ATCC 64411 / 73-15</strain>
    </source>
</reference>
<dbReference type="AlphaFoldDB" id="A0A0C4EGG4"/>
<dbReference type="VEuPathDB" id="FungiDB:MAPG_11903"/>
<dbReference type="EnsemblFungi" id="MAPG_11903T0">
    <property type="protein sequence ID" value="MAPG_11903T0"/>
    <property type="gene ID" value="MAPG_11903"/>
</dbReference>
<dbReference type="OMA" id="APCNKGP"/>
<accession>A0A0C4EGG4</accession>
<gene>
    <name evidence="2" type="ORF">MAPG_11903</name>
</gene>